<dbReference type="OrthoDB" id="8897427at2759"/>
<dbReference type="PANTHER" id="PTHR12011">
    <property type="entry name" value="ADHESION G-PROTEIN COUPLED RECEPTOR"/>
    <property type="match status" value="1"/>
</dbReference>
<feature type="compositionally biased region" description="Polar residues" evidence="1">
    <location>
        <begin position="66"/>
        <end position="75"/>
    </location>
</feature>
<protein>
    <submittedName>
        <fullName evidence="3">Uncharacterized protein</fullName>
    </submittedName>
</protein>
<evidence type="ECO:0000256" key="1">
    <source>
        <dbReference type="SAM" id="MobiDB-lite"/>
    </source>
</evidence>
<dbReference type="GO" id="GO:0005886">
    <property type="term" value="C:plasma membrane"/>
    <property type="evidence" value="ECO:0007669"/>
    <property type="project" value="TreeGrafter"/>
</dbReference>
<sequence>MTNSRPFLYAFVILSSLQGFFILLFHCIGNSEVRGSIKSIKDRHSLESSVRQEQKKRLQETRRVQKNGSSPSGANSAERKSFIAKLPGLKKNRKQKEEATTV</sequence>
<dbReference type="Gene3D" id="1.20.1070.10">
    <property type="entry name" value="Rhodopsin 7-helix transmembrane proteins"/>
    <property type="match status" value="1"/>
</dbReference>
<dbReference type="GO" id="GO:0004930">
    <property type="term" value="F:G protein-coupled receptor activity"/>
    <property type="evidence" value="ECO:0007669"/>
    <property type="project" value="InterPro"/>
</dbReference>
<dbReference type="EMBL" id="MU827790">
    <property type="protein sequence ID" value="KAJ7331103.1"/>
    <property type="molecule type" value="Genomic_DNA"/>
</dbReference>
<comment type="caution">
    <text evidence="3">The sequence shown here is derived from an EMBL/GenBank/DDBJ whole genome shotgun (WGS) entry which is preliminary data.</text>
</comment>
<dbReference type="PANTHER" id="PTHR12011:SF347">
    <property type="entry name" value="FI21270P1-RELATED"/>
    <property type="match status" value="1"/>
</dbReference>
<keyword evidence="2" id="KW-1133">Transmembrane helix</keyword>
<name>A0A9W9YB47_9CNID</name>
<dbReference type="AlphaFoldDB" id="A0A9W9YB47"/>
<evidence type="ECO:0000313" key="3">
    <source>
        <dbReference type="EMBL" id="KAJ7331103.1"/>
    </source>
</evidence>
<keyword evidence="4" id="KW-1185">Reference proteome</keyword>
<organism evidence="3 4">
    <name type="scientific">Desmophyllum pertusum</name>
    <dbReference type="NCBI Taxonomy" id="174260"/>
    <lineage>
        <taxon>Eukaryota</taxon>
        <taxon>Metazoa</taxon>
        <taxon>Cnidaria</taxon>
        <taxon>Anthozoa</taxon>
        <taxon>Hexacorallia</taxon>
        <taxon>Scleractinia</taxon>
        <taxon>Caryophylliina</taxon>
        <taxon>Caryophylliidae</taxon>
        <taxon>Desmophyllum</taxon>
    </lineage>
</organism>
<proteinExistence type="predicted"/>
<evidence type="ECO:0000313" key="4">
    <source>
        <dbReference type="Proteomes" id="UP001163046"/>
    </source>
</evidence>
<dbReference type="InterPro" id="IPR017983">
    <property type="entry name" value="GPCR_2_secretin-like_CS"/>
</dbReference>
<dbReference type="PROSITE" id="PS00650">
    <property type="entry name" value="G_PROTEIN_RECEP_F2_2"/>
    <property type="match status" value="1"/>
</dbReference>
<feature type="region of interest" description="Disordered" evidence="1">
    <location>
        <begin position="44"/>
        <end position="102"/>
    </location>
</feature>
<reference evidence="3" key="1">
    <citation type="submission" date="2023-01" db="EMBL/GenBank/DDBJ databases">
        <title>Genome assembly of the deep-sea coral Lophelia pertusa.</title>
        <authorList>
            <person name="Herrera S."/>
            <person name="Cordes E."/>
        </authorList>
    </citation>
    <scope>NUCLEOTIDE SEQUENCE</scope>
    <source>
        <strain evidence="3">USNM1676648</strain>
        <tissue evidence="3">Polyp</tissue>
    </source>
</reference>
<feature type="transmembrane region" description="Helical" evidence="2">
    <location>
        <begin position="6"/>
        <end position="28"/>
    </location>
</feature>
<accession>A0A9W9YB47</accession>
<evidence type="ECO:0000256" key="2">
    <source>
        <dbReference type="SAM" id="Phobius"/>
    </source>
</evidence>
<keyword evidence="2" id="KW-0472">Membrane</keyword>
<gene>
    <name evidence="3" type="ORF">OS493_020804</name>
</gene>
<feature type="compositionally biased region" description="Basic and acidic residues" evidence="1">
    <location>
        <begin position="44"/>
        <end position="63"/>
    </location>
</feature>
<dbReference type="Proteomes" id="UP001163046">
    <property type="component" value="Unassembled WGS sequence"/>
</dbReference>
<keyword evidence="2" id="KW-0812">Transmembrane</keyword>